<feature type="transmembrane region" description="Helical" evidence="1">
    <location>
        <begin position="57"/>
        <end position="80"/>
    </location>
</feature>
<feature type="transmembrane region" description="Helical" evidence="1">
    <location>
        <begin position="121"/>
        <end position="141"/>
    </location>
</feature>
<keyword evidence="1" id="KW-1133">Transmembrane helix</keyword>
<reference evidence="2 3" key="1">
    <citation type="submission" date="2017-09" db="EMBL/GenBank/DDBJ databases">
        <title>Bacterial strain isolated from the female urinary microbiota.</title>
        <authorList>
            <person name="Thomas-White K."/>
            <person name="Kumar N."/>
            <person name="Forster S."/>
            <person name="Putonti C."/>
            <person name="Lawley T."/>
            <person name="Wolfe A.J."/>
        </authorList>
    </citation>
    <scope>NUCLEOTIDE SEQUENCE [LARGE SCALE GENOMIC DNA]</scope>
    <source>
        <strain evidence="2 3">UMB0792</strain>
    </source>
</reference>
<keyword evidence="1" id="KW-0472">Membrane</keyword>
<organism evidence="2 3">
    <name type="scientific">Corynebacterium tuscaniense</name>
    <dbReference type="NCBI Taxonomy" id="302449"/>
    <lineage>
        <taxon>Bacteria</taxon>
        <taxon>Bacillati</taxon>
        <taxon>Actinomycetota</taxon>
        <taxon>Actinomycetes</taxon>
        <taxon>Mycobacteriales</taxon>
        <taxon>Corynebacteriaceae</taxon>
        <taxon>Corynebacterium</taxon>
    </lineage>
</organism>
<keyword evidence="3" id="KW-1185">Reference proteome</keyword>
<evidence type="ECO:0000313" key="2">
    <source>
        <dbReference type="EMBL" id="PMC64456.1"/>
    </source>
</evidence>
<comment type="caution">
    <text evidence="2">The sequence shown here is derived from an EMBL/GenBank/DDBJ whole genome shotgun (WGS) entry which is preliminary data.</text>
</comment>
<protein>
    <submittedName>
        <fullName evidence="2">Uncharacterized protein</fullName>
    </submittedName>
</protein>
<proteinExistence type="predicted"/>
<evidence type="ECO:0000256" key="1">
    <source>
        <dbReference type="SAM" id="Phobius"/>
    </source>
</evidence>
<feature type="transmembrane region" description="Helical" evidence="1">
    <location>
        <begin position="87"/>
        <end position="109"/>
    </location>
</feature>
<dbReference type="EMBL" id="PNHG01000006">
    <property type="protein sequence ID" value="PMC64456.1"/>
    <property type="molecule type" value="Genomic_DNA"/>
</dbReference>
<keyword evidence="1" id="KW-0812">Transmembrane</keyword>
<dbReference type="Proteomes" id="UP000235836">
    <property type="component" value="Unassembled WGS sequence"/>
</dbReference>
<name>A0A2N6T556_9CORY</name>
<accession>A0A2N6T556</accession>
<dbReference type="AlphaFoldDB" id="A0A2N6T556"/>
<sequence>MEGLQLGRWAAGTIFISGVFGAVAGAVWGILRPSYVLVDEGGHPAVDVLASPDNVEFGSFAGFVVLTGVLGIIIGALPGVKTAWRMLFVAAVSLFGAWTFLVVGTVMAAEGVPILQPGVGWFVAPLCAALSYWIGMVASLGKNPI</sequence>
<feature type="transmembrane region" description="Helical" evidence="1">
    <location>
        <begin position="9"/>
        <end position="31"/>
    </location>
</feature>
<gene>
    <name evidence="2" type="ORF">CJ203_05455</name>
</gene>
<evidence type="ECO:0000313" key="3">
    <source>
        <dbReference type="Proteomes" id="UP000235836"/>
    </source>
</evidence>